<feature type="compositionally biased region" description="Polar residues" evidence="1">
    <location>
        <begin position="24"/>
        <end position="35"/>
    </location>
</feature>
<evidence type="ECO:0000256" key="1">
    <source>
        <dbReference type="SAM" id="MobiDB-lite"/>
    </source>
</evidence>
<feature type="region of interest" description="Disordered" evidence="1">
    <location>
        <begin position="80"/>
        <end position="110"/>
    </location>
</feature>
<keyword evidence="3" id="KW-1185">Reference proteome</keyword>
<dbReference type="OrthoDB" id="3943860at2759"/>
<gene>
    <name evidence="2" type="ORF">P280DRAFT_397653</name>
</gene>
<dbReference type="Proteomes" id="UP000799753">
    <property type="component" value="Unassembled WGS sequence"/>
</dbReference>
<name>A0A6A6S3I7_9PLEO</name>
<dbReference type="AlphaFoldDB" id="A0A6A6S3I7"/>
<organism evidence="2 3">
    <name type="scientific">Massarina eburnea CBS 473.64</name>
    <dbReference type="NCBI Taxonomy" id="1395130"/>
    <lineage>
        <taxon>Eukaryota</taxon>
        <taxon>Fungi</taxon>
        <taxon>Dikarya</taxon>
        <taxon>Ascomycota</taxon>
        <taxon>Pezizomycotina</taxon>
        <taxon>Dothideomycetes</taxon>
        <taxon>Pleosporomycetidae</taxon>
        <taxon>Pleosporales</taxon>
        <taxon>Massarineae</taxon>
        <taxon>Massarinaceae</taxon>
        <taxon>Massarina</taxon>
    </lineage>
</organism>
<evidence type="ECO:0000313" key="2">
    <source>
        <dbReference type="EMBL" id="KAF2642110.1"/>
    </source>
</evidence>
<feature type="compositionally biased region" description="Low complexity" evidence="1">
    <location>
        <begin position="82"/>
        <end position="104"/>
    </location>
</feature>
<proteinExistence type="predicted"/>
<accession>A0A6A6S3I7</accession>
<protein>
    <submittedName>
        <fullName evidence="2">Uncharacterized protein</fullName>
    </submittedName>
</protein>
<evidence type="ECO:0000313" key="3">
    <source>
        <dbReference type="Proteomes" id="UP000799753"/>
    </source>
</evidence>
<feature type="region of interest" description="Disordered" evidence="1">
    <location>
        <begin position="126"/>
        <end position="167"/>
    </location>
</feature>
<dbReference type="EMBL" id="MU006782">
    <property type="protein sequence ID" value="KAF2642110.1"/>
    <property type="molecule type" value="Genomic_DNA"/>
</dbReference>
<sequence>MAARFLAPQPPPRTPSPKIRIHRSQSFDSPSSRISVTPIEDSPYSKSTGSIALYIPRYDALSAAEQGMIVGRSKVMLHTNPSDDSLMSDTSSSATSATSSVANSPTQSHKHGAQFGLFAASTPIIPSPSPSSTSSPPPKNESMRPKTWSHRPANIDTKPPNPPAPSLALYQDESTPMYDPWLVRVVLDLYDIRGFEWTVIADMVGKMWGFRTCSADVLGILTGNGRIGRRWWD</sequence>
<reference evidence="2" key="1">
    <citation type="journal article" date="2020" name="Stud. Mycol.">
        <title>101 Dothideomycetes genomes: a test case for predicting lifestyles and emergence of pathogens.</title>
        <authorList>
            <person name="Haridas S."/>
            <person name="Albert R."/>
            <person name="Binder M."/>
            <person name="Bloem J."/>
            <person name="Labutti K."/>
            <person name="Salamov A."/>
            <person name="Andreopoulos B."/>
            <person name="Baker S."/>
            <person name="Barry K."/>
            <person name="Bills G."/>
            <person name="Bluhm B."/>
            <person name="Cannon C."/>
            <person name="Castanera R."/>
            <person name="Culley D."/>
            <person name="Daum C."/>
            <person name="Ezra D."/>
            <person name="Gonzalez J."/>
            <person name="Henrissat B."/>
            <person name="Kuo A."/>
            <person name="Liang C."/>
            <person name="Lipzen A."/>
            <person name="Lutzoni F."/>
            <person name="Magnuson J."/>
            <person name="Mondo S."/>
            <person name="Nolan M."/>
            <person name="Ohm R."/>
            <person name="Pangilinan J."/>
            <person name="Park H.-J."/>
            <person name="Ramirez L."/>
            <person name="Alfaro M."/>
            <person name="Sun H."/>
            <person name="Tritt A."/>
            <person name="Yoshinaga Y."/>
            <person name="Zwiers L.-H."/>
            <person name="Turgeon B."/>
            <person name="Goodwin S."/>
            <person name="Spatafora J."/>
            <person name="Crous P."/>
            <person name="Grigoriev I."/>
        </authorList>
    </citation>
    <scope>NUCLEOTIDE SEQUENCE</scope>
    <source>
        <strain evidence="2">CBS 473.64</strain>
    </source>
</reference>
<feature type="compositionally biased region" description="Pro residues" evidence="1">
    <location>
        <begin position="126"/>
        <end position="139"/>
    </location>
</feature>
<feature type="region of interest" description="Disordered" evidence="1">
    <location>
        <begin position="1"/>
        <end position="47"/>
    </location>
</feature>